<dbReference type="RefSeq" id="WP_236958337.1">
    <property type="nucleotide sequence ID" value="NZ_JAETXX010000002.1"/>
</dbReference>
<feature type="chain" id="PRO_5046269553" evidence="2">
    <location>
        <begin position="21"/>
        <end position="670"/>
    </location>
</feature>
<comment type="caution">
    <text evidence="3">The sequence shown here is derived from an EMBL/GenBank/DDBJ whole genome shotgun (WGS) entry which is preliminary data.</text>
</comment>
<reference evidence="3 4" key="1">
    <citation type="submission" date="2021-01" db="EMBL/GenBank/DDBJ databases">
        <title>Genome sequencing of Joostella atrarenae M1-2 (= KCTC 23194).</title>
        <authorList>
            <person name="Zakaria M.R."/>
            <person name="Lam M.Q."/>
            <person name="Chong C.S."/>
        </authorList>
    </citation>
    <scope>NUCLEOTIDE SEQUENCE [LARGE SCALE GENOMIC DNA]</scope>
    <source>
        <strain evidence="3 4">M1-2</strain>
    </source>
</reference>
<protein>
    <submittedName>
        <fullName evidence="3">PorP/SprF family type IX secretion system membrane protein</fullName>
    </submittedName>
</protein>
<dbReference type="Proteomes" id="UP000829517">
    <property type="component" value="Unassembled WGS sequence"/>
</dbReference>
<keyword evidence="4" id="KW-1185">Reference proteome</keyword>
<evidence type="ECO:0000256" key="2">
    <source>
        <dbReference type="SAM" id="SignalP"/>
    </source>
</evidence>
<keyword evidence="2" id="KW-0732">Signal</keyword>
<dbReference type="EMBL" id="JAETXX010000002">
    <property type="protein sequence ID" value="MCF8714378.1"/>
    <property type="molecule type" value="Genomic_DNA"/>
</dbReference>
<organism evidence="3 4">
    <name type="scientific">Joostella atrarenae</name>
    <dbReference type="NCBI Taxonomy" id="679257"/>
    <lineage>
        <taxon>Bacteria</taxon>
        <taxon>Pseudomonadati</taxon>
        <taxon>Bacteroidota</taxon>
        <taxon>Flavobacteriia</taxon>
        <taxon>Flavobacteriales</taxon>
        <taxon>Flavobacteriaceae</taxon>
        <taxon>Joostella</taxon>
    </lineage>
</organism>
<name>A0ABS9J1T4_9FLAO</name>
<dbReference type="InterPro" id="IPR019861">
    <property type="entry name" value="PorP/SprF_Bacteroidetes"/>
</dbReference>
<proteinExistence type="predicted"/>
<accession>A0ABS9J1T4</accession>
<dbReference type="NCBIfam" id="TIGR03519">
    <property type="entry name" value="T9SS_PorP_fam"/>
    <property type="match status" value="1"/>
</dbReference>
<keyword evidence="1" id="KW-0175">Coiled coil</keyword>
<gene>
    <name evidence="3" type="ORF">JM658_05995</name>
</gene>
<evidence type="ECO:0000313" key="4">
    <source>
        <dbReference type="Proteomes" id="UP000829517"/>
    </source>
</evidence>
<dbReference type="Pfam" id="PF11751">
    <property type="entry name" value="PorP_SprF"/>
    <property type="match status" value="1"/>
</dbReference>
<evidence type="ECO:0000313" key="3">
    <source>
        <dbReference type="EMBL" id="MCF8714378.1"/>
    </source>
</evidence>
<feature type="coiled-coil region" evidence="1">
    <location>
        <begin position="407"/>
        <end position="434"/>
    </location>
</feature>
<sequence length="670" mass="74361">MIKRCLLAIGLLLNTYVLFSQVENASTIVDWRQHNLTKYNKFLVNPTYSYVRNDSKAVSFWSRIQWTGIENSPQTYLLSYSGKVSENSGAGLGLYQQNLGLLVDSGLLLNYSYGVQLSDNTTLSVGMNTTLFRRGLNKNAISSTEPDPAILDDQDDFLVLVMPGINFSVSDFDIGIYAENLFDYNFNDSNTVTDFSDKIFSGQVGYTKSFDDAIGFMEDAKWRNLVYGKTLPNEDFQFGFNSMIDLPYTGWFQAGYNTTFGISGGIGVKIGDGISVGITYETGTSKTNNSFGGTYEAIASIDLGPKKMRKNPAPSGGKAVTTKNVNEESFVSSEDIRRRREEDANNIINSSEKTVVAEAAETTKDSTSNYALYGGSAAVASKSNEGEKEKVSTSETNNEAKSIIDSNDEAEAVVSNEKIQKEELIKENNIAKEESSVAISESVVASKAPVEDAVQAVEKPTTSTYAVYGGGDKEESIVEKTEAVERTQTAVEEKAAVKVYEEDAEDYAKAAQEEFNKKMSPEVATVPEKASANVQQTEQTEAKKIEADYQEFLRKSDSIANTVDKKVVDTTAVTSAVFGEDTSYKTINSAPGIEKGFYLVVNVFSQDNYFNKFIKKLKDNGFEPKYFINPENKYYYVYLYKANRYLTIKSLQKNNINNTYFDEKWVLWVK</sequence>
<evidence type="ECO:0000256" key="1">
    <source>
        <dbReference type="SAM" id="Coils"/>
    </source>
</evidence>
<feature type="signal peptide" evidence="2">
    <location>
        <begin position="1"/>
        <end position="20"/>
    </location>
</feature>